<dbReference type="Gene3D" id="2.60.40.1220">
    <property type="match status" value="2"/>
</dbReference>
<name>A0ABR8XUY4_9BACL</name>
<accession>A0ABR8XUY4</accession>
<feature type="domain" description="SLH" evidence="3">
    <location>
        <begin position="30"/>
        <end position="93"/>
    </location>
</feature>
<keyword evidence="5" id="KW-1185">Reference proteome</keyword>
<comment type="caution">
    <text evidence="4">The sequence shown here is derived from an EMBL/GenBank/DDBJ whole genome shotgun (WGS) entry which is preliminary data.</text>
</comment>
<dbReference type="EMBL" id="JACSPZ010000001">
    <property type="protein sequence ID" value="MBD8035756.1"/>
    <property type="molecule type" value="Genomic_DNA"/>
</dbReference>
<reference evidence="4 5" key="1">
    <citation type="submission" date="2020-08" db="EMBL/GenBank/DDBJ databases">
        <title>A Genomic Blueprint of the Chicken Gut Microbiome.</title>
        <authorList>
            <person name="Gilroy R."/>
            <person name="Ravi A."/>
            <person name="Getino M."/>
            <person name="Pursley I."/>
            <person name="Horton D.L."/>
            <person name="Alikhan N.-F."/>
            <person name="Baker D."/>
            <person name="Gharbi K."/>
            <person name="Hall N."/>
            <person name="Watson M."/>
            <person name="Adriaenssens E.M."/>
            <person name="Foster-Nyarko E."/>
            <person name="Jarju S."/>
            <person name="Secka A."/>
            <person name="Antonio M."/>
            <person name="Oren A."/>
            <person name="Chaudhuri R."/>
            <person name="La Ragione R.M."/>
            <person name="Hildebrand F."/>
            <person name="Pallen M.J."/>
        </authorList>
    </citation>
    <scope>NUCLEOTIDE SEQUENCE [LARGE SCALE GENOMIC DNA]</scope>
    <source>
        <strain evidence="4 5">A46</strain>
    </source>
</reference>
<gene>
    <name evidence="4" type="ORF">H9635_03315</name>
</gene>
<feature type="signal peptide" evidence="2">
    <location>
        <begin position="1"/>
        <end position="31"/>
    </location>
</feature>
<dbReference type="Proteomes" id="UP000619101">
    <property type="component" value="Unassembled WGS sequence"/>
</dbReference>
<dbReference type="InterPro" id="IPR001119">
    <property type="entry name" value="SLH_dom"/>
</dbReference>
<evidence type="ECO:0000259" key="3">
    <source>
        <dbReference type="PROSITE" id="PS51272"/>
    </source>
</evidence>
<dbReference type="RefSeq" id="WP_191698715.1">
    <property type="nucleotide sequence ID" value="NZ_JACSPZ010000001.1"/>
</dbReference>
<protein>
    <submittedName>
        <fullName evidence="4">S-layer homology domain-containing protein</fullName>
    </submittedName>
</protein>
<dbReference type="Pfam" id="PF00395">
    <property type="entry name" value="SLH"/>
    <property type="match status" value="2"/>
</dbReference>
<evidence type="ECO:0000256" key="2">
    <source>
        <dbReference type="SAM" id="SignalP"/>
    </source>
</evidence>
<evidence type="ECO:0000256" key="1">
    <source>
        <dbReference type="ARBA" id="ARBA00022729"/>
    </source>
</evidence>
<organism evidence="4 5">
    <name type="scientific">Solibacillus faecavium</name>
    <dbReference type="NCBI Taxonomy" id="2762221"/>
    <lineage>
        <taxon>Bacteria</taxon>
        <taxon>Bacillati</taxon>
        <taxon>Bacillota</taxon>
        <taxon>Bacilli</taxon>
        <taxon>Bacillales</taxon>
        <taxon>Caryophanaceae</taxon>
        <taxon>Solibacillus</taxon>
    </lineage>
</organism>
<proteinExistence type="predicted"/>
<feature type="domain" description="SLH" evidence="3">
    <location>
        <begin position="168"/>
        <end position="228"/>
    </location>
</feature>
<dbReference type="PROSITE" id="PS51272">
    <property type="entry name" value="SLH"/>
    <property type="match status" value="2"/>
</dbReference>
<evidence type="ECO:0000313" key="5">
    <source>
        <dbReference type="Proteomes" id="UP000619101"/>
    </source>
</evidence>
<sequence>MANQPKKYTKFVAAAATATLVASAIVPVASAASFKDVAETNSHAVNIEALVEAGIIKGFEDGTFKPGQELTRGQVVKMLGKWVEKQGFEIPADFATKARFTDVAVDAKDQELVKYAALVADTGVFNGSNGALNAGGKITRENMALVLDRAFKAINETSLVELATKIEDVKVADLATAKAEAREAIQSLRDLGISVVENFNPKNTVTRGQFASFLNKTINTSVELTVKEAVAVDAKTLNVTLSDDSTHVVALEKALEANEATKVTFTIDGKEYTATVTFKVEAPKVMSVNIVDGVTVEVKFSEAVLKSDINNKVSIQGTTLDTANLSEDGKTLTLTSQSAINVKDAAVVVEPIRTAKDRLVKTAKYVSVVTYKDEVAPSIVSVKAVTKGKATETVVVTLSEKASIGAAKINGTDVASNKITVEGKTVTLEGVTVEAGKSHTVELFNVVDTAGNKSVKASKAFEVTVDTVAPTATIEAAGDNAILVTFDKAMNVDSVKAALVNGIVKDELLGAVTSDTATVVEKSDNKQFLVELDDNTIFANKDSRTFTVVLGGTMTDALGNKFAATTKSVTLTKDAVKPVATGYDIIVDEDGKVEEIVVEFNEALAAKSGINFGTIATVVNAEGKVDSTLNSLTGSVEKGSKKVSFKFATPVLVEGKLAVTFNKDLVTDLALAANKSDAFNMTFDFGTAKTSTEFVMAAGSFDTTSADTIKVTFPEAVKGGAVAGSATDLANYTLDGKALTGATITISDNNRVATITLAEGTITADNNTAVMKVSNVQNLAGTKTVKAYEQTIAVQDTKAPELTSAVIVDNQTIELTYNEAVQFGGTFASDFSLIVDGQASRTTLANATPVAGKENTIRVTLSDAINFSLVDTVAVKVIGNASVTDKGARANAQKLNIEVKAK</sequence>
<evidence type="ECO:0000313" key="4">
    <source>
        <dbReference type="EMBL" id="MBD8035756.1"/>
    </source>
</evidence>
<keyword evidence="1 2" id="KW-0732">Signal</keyword>
<feature type="chain" id="PRO_5045675784" evidence="2">
    <location>
        <begin position="32"/>
        <end position="902"/>
    </location>
</feature>
<dbReference type="InterPro" id="IPR014755">
    <property type="entry name" value="Cu-Rt/internalin_Ig-like"/>
</dbReference>